<gene>
    <name evidence="5" type="ORF">CTOB1V02_LOCUS1287</name>
</gene>
<proteinExistence type="predicted"/>
<comment type="subcellular location">
    <subcellularLocation>
        <location evidence="1">Secreted</location>
    </subcellularLocation>
</comment>
<feature type="chain" id="PRO_5043624571" evidence="4">
    <location>
        <begin position="27"/>
        <end position="254"/>
    </location>
</feature>
<accession>A0A7R8ZJ29</accession>
<dbReference type="OrthoDB" id="6329054at2759"/>
<keyword evidence="4" id="KW-0732">Signal</keyword>
<feature type="compositionally biased region" description="Polar residues" evidence="3">
    <location>
        <begin position="117"/>
        <end position="130"/>
    </location>
</feature>
<keyword evidence="2" id="KW-0964">Secreted</keyword>
<evidence type="ECO:0000256" key="4">
    <source>
        <dbReference type="SAM" id="SignalP"/>
    </source>
</evidence>
<organism evidence="5">
    <name type="scientific">Cyprideis torosa</name>
    <dbReference type="NCBI Taxonomy" id="163714"/>
    <lineage>
        <taxon>Eukaryota</taxon>
        <taxon>Metazoa</taxon>
        <taxon>Ecdysozoa</taxon>
        <taxon>Arthropoda</taxon>
        <taxon>Crustacea</taxon>
        <taxon>Oligostraca</taxon>
        <taxon>Ostracoda</taxon>
        <taxon>Podocopa</taxon>
        <taxon>Podocopida</taxon>
        <taxon>Cytherocopina</taxon>
        <taxon>Cytheroidea</taxon>
        <taxon>Cytherideidae</taxon>
        <taxon>Cyprideis</taxon>
    </lineage>
</organism>
<dbReference type="GO" id="GO:0005576">
    <property type="term" value="C:extracellular region"/>
    <property type="evidence" value="ECO:0007669"/>
    <property type="project" value="UniProtKB-SubCell"/>
</dbReference>
<feature type="compositionally biased region" description="Acidic residues" evidence="3">
    <location>
        <begin position="45"/>
        <end position="54"/>
    </location>
</feature>
<name>A0A7R8ZJ29_9CRUS</name>
<feature type="signal peptide" evidence="4">
    <location>
        <begin position="1"/>
        <end position="26"/>
    </location>
</feature>
<evidence type="ECO:0000256" key="2">
    <source>
        <dbReference type="ARBA" id="ARBA00022525"/>
    </source>
</evidence>
<feature type="compositionally biased region" description="Acidic residues" evidence="3">
    <location>
        <begin position="87"/>
        <end position="96"/>
    </location>
</feature>
<protein>
    <submittedName>
        <fullName evidence="5">Uncharacterized protein</fullName>
    </submittedName>
</protein>
<feature type="compositionally biased region" description="Basic and acidic residues" evidence="3">
    <location>
        <begin position="32"/>
        <end position="44"/>
    </location>
</feature>
<dbReference type="AlphaFoldDB" id="A0A7R8ZJ29"/>
<reference evidence="5" key="1">
    <citation type="submission" date="2020-11" db="EMBL/GenBank/DDBJ databases">
        <authorList>
            <person name="Tran Van P."/>
        </authorList>
    </citation>
    <scope>NUCLEOTIDE SEQUENCE</scope>
</reference>
<evidence type="ECO:0000313" key="5">
    <source>
        <dbReference type="EMBL" id="CAD7223297.1"/>
    </source>
</evidence>
<dbReference type="EMBL" id="OB660180">
    <property type="protein sequence ID" value="CAD7223297.1"/>
    <property type="molecule type" value="Genomic_DNA"/>
</dbReference>
<feature type="compositionally biased region" description="Basic and acidic residues" evidence="3">
    <location>
        <begin position="55"/>
        <end position="86"/>
    </location>
</feature>
<sequence>MLRFKFGVLCLLWAVVALSHVKQGEGMATTGDKTDANEVNSKEEDTMDSAEDDEMKAKSEDSEPEAEKEPAPEEEGTSKSEEKPEPEGEPEPEPETLPDGPSRKPGVVPLTDPPKNSAETESPKPNQPQGQEHKVVYIEVPEILEATESDLVDIKSVAGMWRYHRDVPADQLRDFEGLCYSWTRNKLFEVGDAWSIAPYCGISKCIQNDGQLFERIYDCGPQAPDIDPSCRVTVRSDPQAVFPLCCPLKECTIG</sequence>
<evidence type="ECO:0000256" key="3">
    <source>
        <dbReference type="SAM" id="MobiDB-lite"/>
    </source>
</evidence>
<evidence type="ECO:0000256" key="1">
    <source>
        <dbReference type="ARBA" id="ARBA00004613"/>
    </source>
</evidence>
<dbReference type="Pfam" id="PF15430">
    <property type="entry name" value="SVWC"/>
    <property type="match status" value="1"/>
</dbReference>
<dbReference type="InterPro" id="IPR029277">
    <property type="entry name" value="SVWC_dom"/>
</dbReference>
<feature type="region of interest" description="Disordered" evidence="3">
    <location>
        <begin position="26"/>
        <end position="133"/>
    </location>
</feature>